<feature type="domain" description="PilZ" evidence="1">
    <location>
        <begin position="38"/>
        <end position="134"/>
    </location>
</feature>
<proteinExistence type="predicted"/>
<reference evidence="2 3" key="1">
    <citation type="submission" date="2012-07" db="EMBL/GenBank/DDBJ databases">
        <title>Draft genome sequence of Desulfovibrio magneticus str. Maddingley MBC34 obtained from a metagenomic sequence of a methanogenic enrichment isolated from coal-seam formation water in Victoria, Australia.</title>
        <authorList>
            <person name="Greenfield P."/>
            <person name="Hendry P."/>
            <person name="Li D."/>
            <person name="Rosewarne C.P."/>
            <person name="Tran-Dinh N."/>
            <person name="Elbourne L.D.H."/>
            <person name="Paulsen I.T."/>
            <person name="Midgley D.J."/>
        </authorList>
    </citation>
    <scope>NUCLEOTIDE SEQUENCE [LARGE SCALE GENOMIC DNA]</scope>
    <source>
        <strain evidence="3">Maddingley MBC34</strain>
    </source>
</reference>
<dbReference type="Pfam" id="PF07238">
    <property type="entry name" value="PilZ"/>
    <property type="match status" value="1"/>
</dbReference>
<dbReference type="PATRIC" id="fig|1206767.3.peg.344"/>
<evidence type="ECO:0000259" key="1">
    <source>
        <dbReference type="Pfam" id="PF07238"/>
    </source>
</evidence>
<organism evidence="2 3">
    <name type="scientific">Solidesulfovibrio magneticus str. Maddingley MBC34</name>
    <dbReference type="NCBI Taxonomy" id="1206767"/>
    <lineage>
        <taxon>Bacteria</taxon>
        <taxon>Pseudomonadati</taxon>
        <taxon>Thermodesulfobacteriota</taxon>
        <taxon>Desulfovibrionia</taxon>
        <taxon>Desulfovibrionales</taxon>
        <taxon>Desulfovibrionaceae</taxon>
        <taxon>Solidesulfovibrio</taxon>
    </lineage>
</organism>
<dbReference type="GO" id="GO:0035438">
    <property type="term" value="F:cyclic-di-GMP binding"/>
    <property type="evidence" value="ECO:0007669"/>
    <property type="project" value="InterPro"/>
</dbReference>
<gene>
    <name evidence="2" type="ORF">B193_0370</name>
</gene>
<protein>
    <recommendedName>
        <fullName evidence="1">PilZ domain-containing protein</fullName>
    </recommendedName>
</protein>
<dbReference type="InterPro" id="IPR009875">
    <property type="entry name" value="PilZ_domain"/>
</dbReference>
<evidence type="ECO:0000313" key="2">
    <source>
        <dbReference type="EMBL" id="EKO40898.1"/>
    </source>
</evidence>
<dbReference type="EMBL" id="ALAO01000040">
    <property type="protein sequence ID" value="EKO40898.1"/>
    <property type="molecule type" value="Genomic_DNA"/>
</dbReference>
<accession>K6HEJ0</accession>
<evidence type="ECO:0000313" key="3">
    <source>
        <dbReference type="Proteomes" id="UP000006272"/>
    </source>
</evidence>
<dbReference type="AlphaFoldDB" id="K6HEJ0"/>
<name>K6HEJ0_9BACT</name>
<dbReference type="Proteomes" id="UP000006272">
    <property type="component" value="Unassembled WGS sequence"/>
</dbReference>
<sequence length="155" mass="16874">MSLKKQDVCSHCKRPAWHEMACFGDLEAVCWICLACGNRRAKPRFRLNDTRQPYWITIRTPSGNLDAALCNINNYGAKLRRIDPAAPGLAQGTAVVLVLDERLLPSAKATIRAVVRWTEGDLLGLAFDAPLALAPEALAQALATLPKAALIPESL</sequence>
<comment type="caution">
    <text evidence="2">The sequence shown here is derived from an EMBL/GenBank/DDBJ whole genome shotgun (WGS) entry which is preliminary data.</text>
</comment>